<dbReference type="AlphaFoldDB" id="A0A1H2Z1Y0"/>
<dbReference type="PANTHER" id="PTHR43213:SF5">
    <property type="entry name" value="BIFUNCTIONAL DTTP_UTP PYROPHOSPHATASE_METHYLTRANSFERASE PROTEIN-RELATED"/>
    <property type="match status" value="1"/>
</dbReference>
<keyword evidence="3 4" id="KW-0546">Nucleotide metabolism</keyword>
<gene>
    <name evidence="6" type="ORF">SAMN05444336_103339</name>
</gene>
<dbReference type="Pfam" id="PF02545">
    <property type="entry name" value="Maf"/>
    <property type="match status" value="1"/>
</dbReference>
<reference evidence="6 7" key="1">
    <citation type="submission" date="2016-10" db="EMBL/GenBank/DDBJ databases">
        <authorList>
            <person name="de Groot N.N."/>
        </authorList>
    </citation>
    <scope>NUCLEOTIDE SEQUENCE [LARGE SCALE GENOMIC DNA]</scope>
    <source>
        <strain evidence="6 7">DSM 17890</strain>
    </source>
</reference>
<feature type="active site" description="Proton acceptor" evidence="4">
    <location>
        <position position="98"/>
    </location>
</feature>
<dbReference type="HAMAP" id="MF_00528">
    <property type="entry name" value="Maf"/>
    <property type="match status" value="1"/>
</dbReference>
<dbReference type="GO" id="GO:0005737">
    <property type="term" value="C:cytoplasm"/>
    <property type="evidence" value="ECO:0007669"/>
    <property type="project" value="UniProtKB-SubCell"/>
</dbReference>
<accession>A0A1H2Z1Y0</accession>
<feature type="compositionally biased region" description="Low complexity" evidence="5">
    <location>
        <begin position="9"/>
        <end position="25"/>
    </location>
</feature>
<dbReference type="GO" id="GO:0047429">
    <property type="term" value="F:nucleoside triphosphate diphosphatase activity"/>
    <property type="evidence" value="ECO:0007669"/>
    <property type="project" value="UniProtKB-EC"/>
</dbReference>
<dbReference type="InterPro" id="IPR029001">
    <property type="entry name" value="ITPase-like_fam"/>
</dbReference>
<feature type="region of interest" description="Disordered" evidence="5">
    <location>
        <begin position="1"/>
        <end position="25"/>
    </location>
</feature>
<dbReference type="SUPFAM" id="SSF52972">
    <property type="entry name" value="ITPase-like"/>
    <property type="match status" value="1"/>
</dbReference>
<dbReference type="PIRSF" id="PIRSF006305">
    <property type="entry name" value="Maf"/>
    <property type="match status" value="1"/>
</dbReference>
<dbReference type="PANTHER" id="PTHR43213">
    <property type="entry name" value="BIFUNCTIONAL DTTP/UTP PYROPHOSPHATASE/METHYLTRANSFERASE PROTEIN-RELATED"/>
    <property type="match status" value="1"/>
</dbReference>
<dbReference type="STRING" id="356660.SAMN05444336_103339"/>
<name>A0A1H2Z1Y0_9RHOB</name>
<comment type="similarity">
    <text evidence="4">Belongs to the Maf family.</text>
</comment>
<evidence type="ECO:0000313" key="7">
    <source>
        <dbReference type="Proteomes" id="UP000199118"/>
    </source>
</evidence>
<dbReference type="Proteomes" id="UP000199118">
    <property type="component" value="Unassembled WGS sequence"/>
</dbReference>
<dbReference type="InterPro" id="IPR003697">
    <property type="entry name" value="Maf-like"/>
</dbReference>
<dbReference type="EC" id="3.6.1.9" evidence="4"/>
<comment type="subcellular location">
    <subcellularLocation>
        <location evidence="4">Cytoplasm</location>
    </subcellularLocation>
</comment>
<protein>
    <recommendedName>
        <fullName evidence="4">Nucleoside triphosphate pyrophosphatase</fullName>
        <ecNumber evidence="4">3.6.1.9</ecNumber>
    </recommendedName>
    <alternativeName>
        <fullName evidence="4">Nucleotide pyrophosphatase</fullName>
        <shortName evidence="4">Nucleotide PPase</shortName>
    </alternativeName>
</protein>
<dbReference type="RefSeq" id="WP_342707992.1">
    <property type="nucleotide sequence ID" value="NZ_FNMZ01000003.1"/>
</dbReference>
<comment type="catalytic activity">
    <reaction evidence="4">
        <text>a 2'-deoxyribonucleoside 5'-triphosphate + H2O = a 2'-deoxyribonucleoside 5'-phosphate + diphosphate + H(+)</text>
        <dbReference type="Rhea" id="RHEA:44644"/>
        <dbReference type="ChEBI" id="CHEBI:15377"/>
        <dbReference type="ChEBI" id="CHEBI:15378"/>
        <dbReference type="ChEBI" id="CHEBI:33019"/>
        <dbReference type="ChEBI" id="CHEBI:61560"/>
        <dbReference type="ChEBI" id="CHEBI:65317"/>
        <dbReference type="EC" id="3.6.1.9"/>
    </reaction>
</comment>
<keyword evidence="4" id="KW-0963">Cytoplasm</keyword>
<keyword evidence="7" id="KW-1185">Reference proteome</keyword>
<evidence type="ECO:0000256" key="4">
    <source>
        <dbReference type="HAMAP-Rule" id="MF_00528"/>
    </source>
</evidence>
<dbReference type="CDD" id="cd00555">
    <property type="entry name" value="Maf"/>
    <property type="match status" value="1"/>
</dbReference>
<dbReference type="NCBIfam" id="TIGR00172">
    <property type="entry name" value="maf"/>
    <property type="match status" value="1"/>
</dbReference>
<sequence length="221" mass="23670">MTDLPPRFDAPGFAPAEAPAPDDGGPLVLASASPARAALLRAAGVEIEVMPARVDEEAVKDAMRAESAPPRDIADTLAELKANRVSARLPGKLVLGCDQVLSCEGRVFDKPRDVEEARAHLRALSGKAHQLLSAAVISLDARPVWRHVGSARLTMRPLSERFLDDYLARLGDTVTGTVGGYHLEGLGAQLFSRVDGDHFTVLGLPLLELLGFLRARGRLEE</sequence>
<dbReference type="EMBL" id="FNMZ01000003">
    <property type="protein sequence ID" value="SDX11341.1"/>
    <property type="molecule type" value="Genomic_DNA"/>
</dbReference>
<evidence type="ECO:0000256" key="2">
    <source>
        <dbReference type="ARBA" id="ARBA00022801"/>
    </source>
</evidence>
<comment type="function">
    <text evidence="4">Nucleoside triphosphate pyrophosphatase. May have a dual role in cell division arrest and in preventing the incorporation of modified nucleotides into cellular nucleic acids.</text>
</comment>
<dbReference type="Gene3D" id="3.90.950.10">
    <property type="match status" value="1"/>
</dbReference>
<comment type="cofactor">
    <cofactor evidence="1 4">
        <name>a divalent metal cation</name>
        <dbReference type="ChEBI" id="CHEBI:60240"/>
    </cofactor>
</comment>
<evidence type="ECO:0000256" key="5">
    <source>
        <dbReference type="SAM" id="MobiDB-lite"/>
    </source>
</evidence>
<evidence type="ECO:0000256" key="1">
    <source>
        <dbReference type="ARBA" id="ARBA00001968"/>
    </source>
</evidence>
<evidence type="ECO:0000313" key="6">
    <source>
        <dbReference type="EMBL" id="SDX11341.1"/>
    </source>
</evidence>
<proteinExistence type="inferred from homology"/>
<evidence type="ECO:0000256" key="3">
    <source>
        <dbReference type="ARBA" id="ARBA00023080"/>
    </source>
</evidence>
<keyword evidence="2 4" id="KW-0378">Hydrolase</keyword>
<comment type="catalytic activity">
    <reaction evidence="4">
        <text>a ribonucleoside 5'-triphosphate + H2O = a ribonucleoside 5'-phosphate + diphosphate + H(+)</text>
        <dbReference type="Rhea" id="RHEA:23996"/>
        <dbReference type="ChEBI" id="CHEBI:15377"/>
        <dbReference type="ChEBI" id="CHEBI:15378"/>
        <dbReference type="ChEBI" id="CHEBI:33019"/>
        <dbReference type="ChEBI" id="CHEBI:58043"/>
        <dbReference type="ChEBI" id="CHEBI:61557"/>
        <dbReference type="EC" id="3.6.1.9"/>
    </reaction>
</comment>
<dbReference type="GO" id="GO:0009117">
    <property type="term" value="P:nucleotide metabolic process"/>
    <property type="evidence" value="ECO:0007669"/>
    <property type="project" value="UniProtKB-KW"/>
</dbReference>
<comment type="caution">
    <text evidence="4">Lacks conserved residue(s) required for the propagation of feature annotation.</text>
</comment>
<organism evidence="6 7">
    <name type="scientific">Albimonas donghaensis</name>
    <dbReference type="NCBI Taxonomy" id="356660"/>
    <lineage>
        <taxon>Bacteria</taxon>
        <taxon>Pseudomonadati</taxon>
        <taxon>Pseudomonadota</taxon>
        <taxon>Alphaproteobacteria</taxon>
        <taxon>Rhodobacterales</taxon>
        <taxon>Paracoccaceae</taxon>
        <taxon>Albimonas</taxon>
    </lineage>
</organism>